<dbReference type="EMBL" id="FOTC01000008">
    <property type="protein sequence ID" value="SFL55326.1"/>
    <property type="molecule type" value="Genomic_DNA"/>
</dbReference>
<proteinExistence type="predicted"/>
<keyword evidence="3" id="KW-1185">Reference proteome</keyword>
<dbReference type="STRING" id="553466.SAMN04487950_4185"/>
<dbReference type="AlphaFoldDB" id="A0A1I4INJ2"/>
<protein>
    <submittedName>
        <fullName evidence="2">Uncharacterized protein</fullName>
    </submittedName>
</protein>
<evidence type="ECO:0000313" key="3">
    <source>
        <dbReference type="Proteomes" id="UP000199607"/>
    </source>
</evidence>
<gene>
    <name evidence="2" type="ORF">SAMN04487950_4185</name>
</gene>
<accession>A0A1I4INJ2</accession>
<evidence type="ECO:0000313" key="2">
    <source>
        <dbReference type="EMBL" id="SFL55326.1"/>
    </source>
</evidence>
<name>A0A1I4INJ2_9EURY</name>
<sequence length="79" mass="9112">MSLPGLPLDSGDEEMNTENRGRWVAPDGRDWSERNLQLELERGTLQLLIRSPEAYVVRTHEREELHLVLVSYPTADHSE</sequence>
<feature type="compositionally biased region" description="Basic and acidic residues" evidence="1">
    <location>
        <begin position="17"/>
        <end position="26"/>
    </location>
</feature>
<evidence type="ECO:0000256" key="1">
    <source>
        <dbReference type="SAM" id="MobiDB-lite"/>
    </source>
</evidence>
<organism evidence="2 3">
    <name type="scientific">Halogranum rubrum</name>
    <dbReference type="NCBI Taxonomy" id="553466"/>
    <lineage>
        <taxon>Archaea</taxon>
        <taxon>Methanobacteriati</taxon>
        <taxon>Methanobacteriota</taxon>
        <taxon>Stenosarchaea group</taxon>
        <taxon>Halobacteria</taxon>
        <taxon>Halobacteriales</taxon>
        <taxon>Haloferacaceae</taxon>
    </lineage>
</organism>
<feature type="region of interest" description="Disordered" evidence="1">
    <location>
        <begin position="1"/>
        <end position="26"/>
    </location>
</feature>
<reference evidence="3" key="1">
    <citation type="submission" date="2016-10" db="EMBL/GenBank/DDBJ databases">
        <authorList>
            <person name="Varghese N."/>
            <person name="Submissions S."/>
        </authorList>
    </citation>
    <scope>NUCLEOTIDE SEQUENCE [LARGE SCALE GENOMIC DNA]</scope>
    <source>
        <strain evidence="3">CGMCC 1.7738</strain>
    </source>
</reference>
<dbReference type="Proteomes" id="UP000199607">
    <property type="component" value="Unassembled WGS sequence"/>
</dbReference>